<dbReference type="Proteomes" id="UP000274504">
    <property type="component" value="Unassembled WGS sequence"/>
</dbReference>
<feature type="compositionally biased region" description="Basic and acidic residues" evidence="1">
    <location>
        <begin position="376"/>
        <end position="388"/>
    </location>
</feature>
<protein>
    <submittedName>
        <fullName evidence="6">CCHC-type domain-containing protein</fullName>
    </submittedName>
</protein>
<feature type="region of interest" description="Disordered" evidence="1">
    <location>
        <begin position="376"/>
        <end position="428"/>
    </location>
</feature>
<dbReference type="AlphaFoldDB" id="A0A0R3SWK5"/>
<reference evidence="2 4" key="2">
    <citation type="submission" date="2018-11" db="EMBL/GenBank/DDBJ databases">
        <authorList>
            <consortium name="Pathogen Informatics"/>
        </authorList>
    </citation>
    <scope>NUCLEOTIDE SEQUENCE [LARGE SCALE GENOMIC DNA]</scope>
</reference>
<sequence length="625" mass="70091">MSRHDPPHTKISRRHRHRDSSPIRASHPPLSSHRRPLILTRCDQEITSPLCADDVNEDGGSEASDTTITTERSNDLPINSYQSLISQGRINSQAQINTNYISRQCPCTCCDPSSIDKCTELEAMRRGLARIQAGHGRPSDFLPDKQNSPVDPYIKNSLDDIRRSIMEVKESKQSFTGNETAESQLAGLIKDIRESVVNPSNTGFTKSSQDNAVMDTLQEIRNGIQQLTKAIEGVQAETKAGLAVKSEDAHVIEALGEIQQTLHTLLGIPEPVIRAKAEKPENKTVMGAINEIRKSIKQLETNTEDEVERQQADELIEAISEIRQSVRVMAGHSPVTDDEITHEKSEVTVEKVTDTMAKSFGELQKTIEKISEQLIHEKEDGRFQSEKEKRKKDKKEKKKKQKRSRSMSDTESEDSFTDYDSDRECCKDSHRMGKTCDKIIDFLISNEKKSGPYPQIQLLMPNQPPRFLAPMFRPPPRPQMALPPPPPQLNQVPPQMYPPYSVTGPLQSSQIPAGSNVYQSNICNRYQFKQRPQMEIREASPEVNLPPPPPLNCIAVPQINSLHSQDPAESFQENSKQPTLYRATAIDGQPSPNIFTRNFVASVEADENSSGKNSDKKFVCTPANW</sequence>
<feature type="compositionally biased region" description="Polar residues" evidence="1">
    <location>
        <begin position="63"/>
        <end position="72"/>
    </location>
</feature>
<keyword evidence="5" id="KW-1185">Reference proteome</keyword>
<dbReference type="Proteomes" id="UP000321570">
    <property type="component" value="Unassembled WGS sequence"/>
</dbReference>
<feature type="region of interest" description="Disordered" evidence="1">
    <location>
        <begin position="604"/>
        <end position="625"/>
    </location>
</feature>
<evidence type="ECO:0000313" key="3">
    <source>
        <dbReference type="EMBL" id="VUZ52960.1"/>
    </source>
</evidence>
<dbReference type="EMBL" id="UYSG01011511">
    <property type="protein sequence ID" value="VDL62637.1"/>
    <property type="molecule type" value="Genomic_DNA"/>
</dbReference>
<evidence type="ECO:0000313" key="2">
    <source>
        <dbReference type="EMBL" id="VDL62637.1"/>
    </source>
</evidence>
<feature type="compositionally biased region" description="Acidic residues" evidence="1">
    <location>
        <begin position="410"/>
        <end position="419"/>
    </location>
</feature>
<evidence type="ECO:0000313" key="4">
    <source>
        <dbReference type="Proteomes" id="UP000274504"/>
    </source>
</evidence>
<dbReference type="EMBL" id="CABIJS010000543">
    <property type="protein sequence ID" value="VUZ52960.1"/>
    <property type="molecule type" value="Genomic_DNA"/>
</dbReference>
<feature type="region of interest" description="Disordered" evidence="1">
    <location>
        <begin position="1"/>
        <end position="34"/>
    </location>
</feature>
<reference evidence="6" key="1">
    <citation type="submission" date="2017-02" db="UniProtKB">
        <authorList>
            <consortium name="WormBaseParasite"/>
        </authorList>
    </citation>
    <scope>IDENTIFICATION</scope>
</reference>
<evidence type="ECO:0000313" key="6">
    <source>
        <dbReference type="WBParaSite" id="HDID_0001007401-mRNA-1"/>
    </source>
</evidence>
<feature type="region of interest" description="Disordered" evidence="1">
    <location>
        <begin position="50"/>
        <end position="72"/>
    </location>
</feature>
<accession>A0A0R3SWK5</accession>
<name>A0A0R3SWK5_HYMDI</name>
<gene>
    <name evidence="2" type="ORF">HDID_LOCUS10072</name>
    <name evidence="3" type="ORF">WMSIL1_LOCUS11387</name>
</gene>
<reference evidence="3 5" key="3">
    <citation type="submission" date="2019-07" db="EMBL/GenBank/DDBJ databases">
        <authorList>
            <person name="Jastrzebski P J."/>
            <person name="Paukszto L."/>
            <person name="Jastrzebski P J."/>
        </authorList>
    </citation>
    <scope>NUCLEOTIDE SEQUENCE [LARGE SCALE GENOMIC DNA]</scope>
    <source>
        <strain evidence="3 5">WMS-il1</strain>
    </source>
</reference>
<proteinExistence type="predicted"/>
<feature type="compositionally biased region" description="Basic residues" evidence="1">
    <location>
        <begin position="389"/>
        <end position="405"/>
    </location>
</feature>
<evidence type="ECO:0000256" key="1">
    <source>
        <dbReference type="SAM" id="MobiDB-lite"/>
    </source>
</evidence>
<dbReference type="OrthoDB" id="6278519at2759"/>
<evidence type="ECO:0000313" key="5">
    <source>
        <dbReference type="Proteomes" id="UP000321570"/>
    </source>
</evidence>
<organism evidence="6">
    <name type="scientific">Hymenolepis diminuta</name>
    <name type="common">Rat tapeworm</name>
    <dbReference type="NCBI Taxonomy" id="6216"/>
    <lineage>
        <taxon>Eukaryota</taxon>
        <taxon>Metazoa</taxon>
        <taxon>Spiralia</taxon>
        <taxon>Lophotrochozoa</taxon>
        <taxon>Platyhelminthes</taxon>
        <taxon>Cestoda</taxon>
        <taxon>Eucestoda</taxon>
        <taxon>Cyclophyllidea</taxon>
        <taxon>Hymenolepididae</taxon>
        <taxon>Hymenolepis</taxon>
    </lineage>
</organism>
<dbReference type="STRING" id="6216.A0A0R3SWK5"/>
<dbReference type="WBParaSite" id="HDID_0001007401-mRNA-1">
    <property type="protein sequence ID" value="HDID_0001007401-mRNA-1"/>
    <property type="gene ID" value="HDID_0001007401"/>
</dbReference>